<gene>
    <name evidence="1" type="ORF">METZ01_LOCUS113366</name>
</gene>
<dbReference type="EMBL" id="UINC01014133">
    <property type="protein sequence ID" value="SVA60512.1"/>
    <property type="molecule type" value="Genomic_DNA"/>
</dbReference>
<reference evidence="1" key="1">
    <citation type="submission" date="2018-05" db="EMBL/GenBank/DDBJ databases">
        <authorList>
            <person name="Lanie J.A."/>
            <person name="Ng W.-L."/>
            <person name="Kazmierczak K.M."/>
            <person name="Andrzejewski T.M."/>
            <person name="Davidsen T.M."/>
            <person name="Wayne K.J."/>
            <person name="Tettelin H."/>
            <person name="Glass J.I."/>
            <person name="Rusch D."/>
            <person name="Podicherti R."/>
            <person name="Tsui H.-C.T."/>
            <person name="Winkler M.E."/>
        </authorList>
    </citation>
    <scope>NUCLEOTIDE SEQUENCE</scope>
</reference>
<sequence length="37" mass="4220">MLVINSNSPSQLKILSKPDWVNIIPKNKDMKAQIIEI</sequence>
<name>A0A381X7I8_9ZZZZ</name>
<evidence type="ECO:0000313" key="1">
    <source>
        <dbReference type="EMBL" id="SVA60512.1"/>
    </source>
</evidence>
<protein>
    <submittedName>
        <fullName evidence="1">Uncharacterized protein</fullName>
    </submittedName>
</protein>
<proteinExistence type="predicted"/>
<accession>A0A381X7I8</accession>
<organism evidence="1">
    <name type="scientific">marine metagenome</name>
    <dbReference type="NCBI Taxonomy" id="408172"/>
    <lineage>
        <taxon>unclassified sequences</taxon>
        <taxon>metagenomes</taxon>
        <taxon>ecological metagenomes</taxon>
    </lineage>
</organism>
<dbReference type="AlphaFoldDB" id="A0A381X7I8"/>